<name>A0A7S1GFZ0_CYCTE</name>
<accession>A0A7S1GFZ0</accession>
<dbReference type="AlphaFoldDB" id="A0A7S1GFZ0"/>
<feature type="compositionally biased region" description="Basic and acidic residues" evidence="1">
    <location>
        <begin position="17"/>
        <end position="38"/>
    </location>
</feature>
<sequence>MFNLFCDFSGPKPQQKQKQEQRQTFPKFEKCAEQEQRQGQKQSDSSSKPRDVASYYTELGKRFNKQLQIALSNDNDSGIPGIPRGSFVQTKVAKAFNASFIYEGRMINLTKEAQDFVFTVQVRTVLSNRRKEQEDRITLFNSNTAVVALQAKLEVKKGEGGNVFLVRKEAIKHVLQCPVQLQRSLYYTLQALLAAEQLLNQKTKTPASTTSH</sequence>
<proteinExistence type="predicted"/>
<reference evidence="2" key="1">
    <citation type="submission" date="2021-01" db="EMBL/GenBank/DDBJ databases">
        <authorList>
            <person name="Corre E."/>
            <person name="Pelletier E."/>
            <person name="Niang G."/>
            <person name="Scheremetjew M."/>
            <person name="Finn R."/>
            <person name="Kale V."/>
            <person name="Holt S."/>
            <person name="Cochrane G."/>
            <person name="Meng A."/>
            <person name="Brown T."/>
            <person name="Cohen L."/>
        </authorList>
    </citation>
    <scope>NUCLEOTIDE SEQUENCE</scope>
    <source>
        <strain evidence="2">ECT3854</strain>
    </source>
</reference>
<feature type="region of interest" description="Disordered" evidence="1">
    <location>
        <begin position="1"/>
        <end position="51"/>
    </location>
</feature>
<gene>
    <name evidence="2" type="ORF">CTEN0397_LOCUS518</name>
</gene>
<protein>
    <submittedName>
        <fullName evidence="2">Uncharacterized protein</fullName>
    </submittedName>
</protein>
<evidence type="ECO:0000313" key="2">
    <source>
        <dbReference type="EMBL" id="CAD8929500.1"/>
    </source>
</evidence>
<organism evidence="2">
    <name type="scientific">Cyclophora tenuis</name>
    <name type="common">Marine diatom</name>
    <dbReference type="NCBI Taxonomy" id="216820"/>
    <lineage>
        <taxon>Eukaryota</taxon>
        <taxon>Sar</taxon>
        <taxon>Stramenopiles</taxon>
        <taxon>Ochrophyta</taxon>
        <taxon>Bacillariophyta</taxon>
        <taxon>Fragilariophyceae</taxon>
        <taxon>Fragilariophycidae</taxon>
        <taxon>Cyclophorales</taxon>
        <taxon>Cyclophoraceae</taxon>
        <taxon>Cyclophora</taxon>
    </lineage>
</organism>
<dbReference type="EMBL" id="HBFW01000813">
    <property type="protein sequence ID" value="CAD8929500.1"/>
    <property type="molecule type" value="Transcribed_RNA"/>
</dbReference>
<evidence type="ECO:0000256" key="1">
    <source>
        <dbReference type="SAM" id="MobiDB-lite"/>
    </source>
</evidence>